<gene>
    <name evidence="1" type="ORF">FDT66_00950</name>
</gene>
<evidence type="ECO:0000313" key="1">
    <source>
        <dbReference type="EMBL" id="TMM32064.1"/>
    </source>
</evidence>
<protein>
    <submittedName>
        <fullName evidence="1">DUF1684 domain-containing protein</fullName>
    </submittedName>
</protein>
<dbReference type="EMBL" id="VANR01000001">
    <property type="protein sequence ID" value="TMM32064.1"/>
    <property type="molecule type" value="Genomic_DNA"/>
</dbReference>
<dbReference type="RefSeq" id="WP_138534277.1">
    <property type="nucleotide sequence ID" value="NZ_VANR01000001.1"/>
</dbReference>
<name>A0A5S3NC63_9FLAO</name>
<dbReference type="InterPro" id="IPR012467">
    <property type="entry name" value="DUF1684"/>
</dbReference>
<dbReference type="Pfam" id="PF07920">
    <property type="entry name" value="DUF1684"/>
    <property type="match status" value="1"/>
</dbReference>
<reference evidence="1 2" key="1">
    <citation type="submission" date="2019-05" db="EMBL/GenBank/DDBJ databases">
        <title>Polaribacter aestuariivivens sp. nov., isolated from a tidal flat.</title>
        <authorList>
            <person name="Yoon J.-H."/>
        </authorList>
    </citation>
    <scope>NUCLEOTIDE SEQUENCE [LARGE SCALE GENOMIC DNA]</scope>
    <source>
        <strain evidence="1 2">DBTF-3</strain>
    </source>
</reference>
<sequence>MKKIVLFLCISLITSCNSQGKRALVGETEYQQKENARFKDASKSPLKKKDLKKFKGLDFFPVDSAFVVTAKLTRTKNAPVFEMATTTDRKPLYKEYGTLNFTIKGKDLKLTIYQSQDDTRDEKYKNYLFLPFTDDTSGNESYGGGRYMDVMTTDISEENTVILNFNNTYNPYCAYNDRYSCPLTPRKNHLNIEIKAGVKAFEKH</sequence>
<evidence type="ECO:0000313" key="2">
    <source>
        <dbReference type="Proteomes" id="UP000307140"/>
    </source>
</evidence>
<organism evidence="1 2">
    <name type="scientific">Polaribacter aestuariivivens</name>
    <dbReference type="NCBI Taxonomy" id="2304626"/>
    <lineage>
        <taxon>Bacteria</taxon>
        <taxon>Pseudomonadati</taxon>
        <taxon>Bacteroidota</taxon>
        <taxon>Flavobacteriia</taxon>
        <taxon>Flavobacteriales</taxon>
        <taxon>Flavobacteriaceae</taxon>
    </lineage>
</organism>
<dbReference type="OrthoDB" id="5493262at2"/>
<accession>A0A5S3NC63</accession>
<keyword evidence="2" id="KW-1185">Reference proteome</keyword>
<dbReference type="PANTHER" id="PTHR41913">
    <property type="entry name" value="DUF1684 DOMAIN-CONTAINING PROTEIN"/>
    <property type="match status" value="1"/>
</dbReference>
<comment type="caution">
    <text evidence="1">The sequence shown here is derived from an EMBL/GenBank/DDBJ whole genome shotgun (WGS) entry which is preliminary data.</text>
</comment>
<dbReference type="PANTHER" id="PTHR41913:SF1">
    <property type="entry name" value="DUF1684 DOMAIN-CONTAINING PROTEIN"/>
    <property type="match status" value="1"/>
</dbReference>
<dbReference type="Proteomes" id="UP000307140">
    <property type="component" value="Unassembled WGS sequence"/>
</dbReference>
<proteinExistence type="predicted"/>
<dbReference type="PROSITE" id="PS51257">
    <property type="entry name" value="PROKAR_LIPOPROTEIN"/>
    <property type="match status" value="1"/>
</dbReference>
<dbReference type="AlphaFoldDB" id="A0A5S3NC63"/>